<dbReference type="Pfam" id="PF03721">
    <property type="entry name" value="UDPG_MGDP_dh_N"/>
    <property type="match status" value="1"/>
</dbReference>
<name>A0A4Y8RVB0_9HYPH</name>
<evidence type="ECO:0000256" key="1">
    <source>
        <dbReference type="ARBA" id="ARBA00023002"/>
    </source>
</evidence>
<dbReference type="GO" id="GO:0016628">
    <property type="term" value="F:oxidoreductase activity, acting on the CH-CH group of donors, NAD or NADP as acceptor"/>
    <property type="evidence" value="ECO:0007669"/>
    <property type="project" value="InterPro"/>
</dbReference>
<dbReference type="InterPro" id="IPR008927">
    <property type="entry name" value="6-PGluconate_DH-like_C_sf"/>
</dbReference>
<dbReference type="Proteomes" id="UP000298179">
    <property type="component" value="Unassembled WGS sequence"/>
</dbReference>
<evidence type="ECO:0000256" key="2">
    <source>
        <dbReference type="ARBA" id="ARBA00023027"/>
    </source>
</evidence>
<dbReference type="InterPro" id="IPR017476">
    <property type="entry name" value="UDP-Glc/GDP-Man"/>
</dbReference>
<keyword evidence="6" id="KW-1185">Reference proteome</keyword>
<evidence type="ECO:0000313" key="5">
    <source>
        <dbReference type="EMBL" id="TFF27471.1"/>
    </source>
</evidence>
<proteinExistence type="inferred from homology"/>
<keyword evidence="2" id="KW-0520">NAD</keyword>
<dbReference type="PANTHER" id="PTHR43491:SF1">
    <property type="entry name" value="UDP-N-ACETYL-D-MANNOSAMINE DEHYDROGENASE"/>
    <property type="match status" value="1"/>
</dbReference>
<dbReference type="PANTHER" id="PTHR43491">
    <property type="entry name" value="UDP-N-ACETYL-D-MANNOSAMINE DEHYDROGENASE"/>
    <property type="match status" value="1"/>
</dbReference>
<reference evidence="5 6" key="1">
    <citation type="submission" date="2019-03" db="EMBL/GenBank/DDBJ databases">
        <title>Jiella endophytica sp. nov., a novel endophytic bacterium isolated from root of Ficus microcarpa Linn. f.</title>
        <authorList>
            <person name="Tuo L."/>
        </authorList>
    </citation>
    <scope>NUCLEOTIDE SEQUENCE [LARGE SCALE GENOMIC DNA]</scope>
    <source>
        <strain evidence="5 6">CBS5Q-3</strain>
    </source>
</reference>
<dbReference type="InterPro" id="IPR028359">
    <property type="entry name" value="UDP_ManNAc/GlcNAc_DH"/>
</dbReference>
<gene>
    <name evidence="5" type="ORF">E3C22_03155</name>
</gene>
<dbReference type="Pfam" id="PF03720">
    <property type="entry name" value="UDPG_MGDP_dh_C"/>
    <property type="match status" value="1"/>
</dbReference>
<evidence type="ECO:0000256" key="3">
    <source>
        <dbReference type="PIRNR" id="PIRNR000124"/>
    </source>
</evidence>
<dbReference type="AlphaFoldDB" id="A0A4Y8RVB0"/>
<dbReference type="InterPro" id="IPR001732">
    <property type="entry name" value="UDP-Glc/GDP-Man_DH_N"/>
</dbReference>
<dbReference type="Gene3D" id="3.40.50.720">
    <property type="entry name" value="NAD(P)-binding Rossmann-like Domain"/>
    <property type="match status" value="2"/>
</dbReference>
<protein>
    <submittedName>
        <fullName evidence="5">Nucleotide sugar dehydrogenase</fullName>
    </submittedName>
</protein>
<dbReference type="SUPFAM" id="SSF51735">
    <property type="entry name" value="NAD(P)-binding Rossmann-fold domains"/>
    <property type="match status" value="1"/>
</dbReference>
<dbReference type="NCBIfam" id="TIGR03026">
    <property type="entry name" value="NDP-sugDHase"/>
    <property type="match status" value="1"/>
</dbReference>
<feature type="domain" description="UDP-glucose/GDP-mannose dehydrogenase C-terminal" evidence="4">
    <location>
        <begin position="342"/>
        <end position="442"/>
    </location>
</feature>
<dbReference type="Pfam" id="PF00984">
    <property type="entry name" value="UDPG_MGDP_dh"/>
    <property type="match status" value="1"/>
</dbReference>
<dbReference type="PIRSF" id="PIRSF000124">
    <property type="entry name" value="UDPglc_GDPman_dh"/>
    <property type="match status" value="1"/>
</dbReference>
<dbReference type="GO" id="GO:0000271">
    <property type="term" value="P:polysaccharide biosynthetic process"/>
    <property type="evidence" value="ECO:0007669"/>
    <property type="project" value="InterPro"/>
</dbReference>
<accession>A0A4Y8RVB0</accession>
<evidence type="ECO:0000313" key="6">
    <source>
        <dbReference type="Proteomes" id="UP000298179"/>
    </source>
</evidence>
<dbReference type="GO" id="GO:0016616">
    <property type="term" value="F:oxidoreductase activity, acting on the CH-OH group of donors, NAD or NADP as acceptor"/>
    <property type="evidence" value="ECO:0007669"/>
    <property type="project" value="InterPro"/>
</dbReference>
<keyword evidence="1" id="KW-0560">Oxidoreductase</keyword>
<dbReference type="InterPro" id="IPR014027">
    <property type="entry name" value="UDP-Glc/GDP-Man_DH_C"/>
</dbReference>
<evidence type="ECO:0000259" key="4">
    <source>
        <dbReference type="SMART" id="SM00984"/>
    </source>
</evidence>
<dbReference type="RefSeq" id="WP_134760113.1">
    <property type="nucleotide sequence ID" value="NZ_SOZD01000001.1"/>
</dbReference>
<dbReference type="PIRSF" id="PIRSF500136">
    <property type="entry name" value="UDP_ManNAc_DH"/>
    <property type="match status" value="1"/>
</dbReference>
<dbReference type="SUPFAM" id="SSF52413">
    <property type="entry name" value="UDP-glucose/GDP-mannose dehydrogenase C-terminal domain"/>
    <property type="match status" value="1"/>
</dbReference>
<dbReference type="EMBL" id="SOZD01000001">
    <property type="protein sequence ID" value="TFF27471.1"/>
    <property type="molecule type" value="Genomic_DNA"/>
</dbReference>
<comment type="caution">
    <text evidence="5">The sequence shown here is derived from an EMBL/GenBank/DDBJ whole genome shotgun (WGS) entry which is preliminary data.</text>
</comment>
<dbReference type="SMART" id="SM00984">
    <property type="entry name" value="UDPG_MGDP_dh_C"/>
    <property type="match status" value="1"/>
</dbReference>
<dbReference type="GO" id="GO:0051287">
    <property type="term" value="F:NAD binding"/>
    <property type="evidence" value="ECO:0007669"/>
    <property type="project" value="InterPro"/>
</dbReference>
<dbReference type="SUPFAM" id="SSF48179">
    <property type="entry name" value="6-phosphogluconate dehydrogenase C-terminal domain-like"/>
    <property type="match status" value="1"/>
</dbReference>
<dbReference type="OrthoDB" id="9803238at2"/>
<organism evidence="5 6">
    <name type="scientific">Jiella endophytica</name>
    <dbReference type="NCBI Taxonomy" id="2558362"/>
    <lineage>
        <taxon>Bacteria</taxon>
        <taxon>Pseudomonadati</taxon>
        <taxon>Pseudomonadota</taxon>
        <taxon>Alphaproteobacteria</taxon>
        <taxon>Hyphomicrobiales</taxon>
        <taxon>Aurantimonadaceae</taxon>
        <taxon>Jiella</taxon>
    </lineage>
</organism>
<sequence length="454" mass="49275">MQSEDQSPLAEMAEGFIASVADRTATVGIIGLGYVGLPLLLAFHASGFRCFGFDIDPEKIDKLEAGRSYIHHIAPERIAGLIGSGRSVLTTDYSRLSEVDAIIICVPTPLTTYRDPDMSFVTATAEAIAPHLKAGQLVTLESTTYPMTSEDLLAAILERGSGLKAGSDFAIAYSPEREDPGNPDFDTTSIPKVVGADSRAAADMAEALYATVARKVVRVPSMRTAEAVKLTENVFRAVNIALVNELKVIFDEMGIDVFEVIDAAKTKPFGFMPFYPGPGIGGHCIPVDPFYLTWKAREYGIHTRFIELAGEINSAMPQRVVGRLVEALSDRLGKPIRGARVLLVGLAYKKNVDDVRESPSLVLMEMLEERGAVVDYYDPFVPVMRRTRKHGEFEGRRSVEWSEAGLAGYDAALIATDHDGVDVETLVRAVPLVVDSRGATRGLSAELQARVVRA</sequence>
<dbReference type="InterPro" id="IPR036220">
    <property type="entry name" value="UDP-Glc/GDP-Man_DH_C_sf"/>
</dbReference>
<comment type="similarity">
    <text evidence="3">Belongs to the UDP-glucose/GDP-mannose dehydrogenase family.</text>
</comment>
<dbReference type="InterPro" id="IPR036291">
    <property type="entry name" value="NAD(P)-bd_dom_sf"/>
</dbReference>
<dbReference type="InterPro" id="IPR014026">
    <property type="entry name" value="UDP-Glc/GDP-Man_DH_dimer"/>
</dbReference>